<evidence type="ECO:0000256" key="5">
    <source>
        <dbReference type="ARBA" id="ARBA00023277"/>
    </source>
</evidence>
<keyword evidence="4" id="KW-0460">Magnesium</keyword>
<dbReference type="GO" id="GO:0046872">
    <property type="term" value="F:metal ion binding"/>
    <property type="evidence" value="ECO:0007669"/>
    <property type="project" value="UniProtKB-KW"/>
</dbReference>
<dbReference type="KEGG" id="arf:AR1Y2_3433"/>
<dbReference type="EMBL" id="CP040058">
    <property type="protein sequence ID" value="QCP36887.1"/>
    <property type="molecule type" value="Genomic_DNA"/>
</dbReference>
<reference evidence="6 7" key="1">
    <citation type="submission" date="2019-05" db="EMBL/GenBank/DDBJ databases">
        <title>Complete genome sequencing of Anaerostipes rhamnosivorans.</title>
        <authorList>
            <person name="Bui T.P.N."/>
            <person name="de Vos W.M."/>
        </authorList>
    </citation>
    <scope>NUCLEOTIDE SEQUENCE [LARGE SCALE GENOMIC DNA]</scope>
    <source>
        <strain evidence="6 7">1y2</strain>
    </source>
</reference>
<dbReference type="InterPro" id="IPR041492">
    <property type="entry name" value="HAD_2"/>
</dbReference>
<evidence type="ECO:0000313" key="7">
    <source>
        <dbReference type="Proteomes" id="UP000298653"/>
    </source>
</evidence>
<evidence type="ECO:0000256" key="1">
    <source>
        <dbReference type="ARBA" id="ARBA00001946"/>
    </source>
</evidence>
<accession>A0A4P8IIZ5</accession>
<dbReference type="SFLD" id="SFLDG01135">
    <property type="entry name" value="C1.5.6:_HAD__Beta-PGM__Phospha"/>
    <property type="match status" value="1"/>
</dbReference>
<dbReference type="Gene3D" id="3.40.50.1000">
    <property type="entry name" value="HAD superfamily/HAD-like"/>
    <property type="match status" value="1"/>
</dbReference>
<dbReference type="InterPro" id="IPR006439">
    <property type="entry name" value="HAD-SF_hydro_IA"/>
</dbReference>
<comment type="similarity">
    <text evidence="2">Belongs to the HAD-like hydrolase superfamily. CbbY/CbbZ/Gph/YieH family.</text>
</comment>
<sequence>MYEAVIFDMDGVIIDSEIVYYNWLKELLMEKGCMIPEKELKKIVGLSNAQSLQMMMEWFGREKGRSLWETYCEEEEGYELSYREILNPGVKELLELLTKHHIKTALASSSSMEEILEVLDEIKLRKYFPVILSGEMFLESKPNPEIYMETMKWLNVKPGRCIVVEDSDYGISAAKNAGAYVIAYKDERFGFTWQMADHIAPDMFQVQEIIRTKFKLQRR</sequence>
<dbReference type="OrthoDB" id="9797743at2"/>
<name>A0A4P8IIZ5_9FIRM</name>
<protein>
    <submittedName>
        <fullName evidence="6">Hydrolase, haloacid dehalogenase-like family</fullName>
    </submittedName>
</protein>
<comment type="cofactor">
    <cofactor evidence="1">
        <name>Mg(2+)</name>
        <dbReference type="ChEBI" id="CHEBI:18420"/>
    </cofactor>
</comment>
<proteinExistence type="inferred from homology"/>
<dbReference type="GO" id="GO:0016787">
    <property type="term" value="F:hydrolase activity"/>
    <property type="evidence" value="ECO:0007669"/>
    <property type="project" value="UniProtKB-KW"/>
</dbReference>
<gene>
    <name evidence="6" type="ORF">AR1Y2_3433</name>
</gene>
<dbReference type="SFLD" id="SFLDS00003">
    <property type="entry name" value="Haloacid_Dehalogenase"/>
    <property type="match status" value="1"/>
</dbReference>
<dbReference type="PANTHER" id="PTHR46193:SF18">
    <property type="entry name" value="HEXITOL PHOSPHATASE B"/>
    <property type="match status" value="1"/>
</dbReference>
<dbReference type="SFLD" id="SFLDG01129">
    <property type="entry name" value="C1.5:_HAD__Beta-PGM__Phosphata"/>
    <property type="match status" value="1"/>
</dbReference>
<dbReference type="Gene3D" id="1.10.150.240">
    <property type="entry name" value="Putative phosphatase, domain 2"/>
    <property type="match status" value="1"/>
</dbReference>
<dbReference type="InterPro" id="IPR036412">
    <property type="entry name" value="HAD-like_sf"/>
</dbReference>
<dbReference type="RefSeq" id="WP_137330047.1">
    <property type="nucleotide sequence ID" value="NZ_CP040058.1"/>
</dbReference>
<keyword evidence="6" id="KW-0378">Hydrolase</keyword>
<dbReference type="SUPFAM" id="SSF56784">
    <property type="entry name" value="HAD-like"/>
    <property type="match status" value="1"/>
</dbReference>
<dbReference type="PANTHER" id="PTHR46193">
    <property type="entry name" value="6-PHOSPHOGLUCONATE PHOSPHATASE"/>
    <property type="match status" value="1"/>
</dbReference>
<keyword evidence="7" id="KW-1185">Reference proteome</keyword>
<evidence type="ECO:0000313" key="6">
    <source>
        <dbReference type="EMBL" id="QCP36887.1"/>
    </source>
</evidence>
<evidence type="ECO:0000256" key="3">
    <source>
        <dbReference type="ARBA" id="ARBA00022723"/>
    </source>
</evidence>
<keyword evidence="3" id="KW-0479">Metal-binding</keyword>
<dbReference type="InterPro" id="IPR023214">
    <property type="entry name" value="HAD_sf"/>
</dbReference>
<dbReference type="AlphaFoldDB" id="A0A4P8IIZ5"/>
<dbReference type="InterPro" id="IPR051600">
    <property type="entry name" value="Beta-PGM-like"/>
</dbReference>
<organism evidence="6 7">
    <name type="scientific">Anaerostipes rhamnosivorans</name>
    <dbReference type="NCBI Taxonomy" id="1229621"/>
    <lineage>
        <taxon>Bacteria</taxon>
        <taxon>Bacillati</taxon>
        <taxon>Bacillota</taxon>
        <taxon>Clostridia</taxon>
        <taxon>Lachnospirales</taxon>
        <taxon>Lachnospiraceae</taxon>
        <taxon>Anaerostipes</taxon>
    </lineage>
</organism>
<dbReference type="Pfam" id="PF13419">
    <property type="entry name" value="HAD_2"/>
    <property type="match status" value="1"/>
</dbReference>
<evidence type="ECO:0000256" key="4">
    <source>
        <dbReference type="ARBA" id="ARBA00022842"/>
    </source>
</evidence>
<keyword evidence="5" id="KW-0119">Carbohydrate metabolism</keyword>
<dbReference type="NCBIfam" id="TIGR01549">
    <property type="entry name" value="HAD-SF-IA-v1"/>
    <property type="match status" value="1"/>
</dbReference>
<dbReference type="InterPro" id="IPR023198">
    <property type="entry name" value="PGP-like_dom2"/>
</dbReference>
<dbReference type="NCBIfam" id="TIGR01509">
    <property type="entry name" value="HAD-SF-IA-v3"/>
    <property type="match status" value="1"/>
</dbReference>
<dbReference type="Proteomes" id="UP000298653">
    <property type="component" value="Chromosome"/>
</dbReference>
<evidence type="ECO:0000256" key="2">
    <source>
        <dbReference type="ARBA" id="ARBA00006171"/>
    </source>
</evidence>